<keyword evidence="1" id="KW-0472">Membrane</keyword>
<evidence type="ECO:0000313" key="3">
    <source>
        <dbReference type="Proteomes" id="UP000016498"/>
    </source>
</evidence>
<name>U1QIA7_9ACTO</name>
<keyword evidence="1" id="KW-1133">Transmembrane helix</keyword>
<feature type="transmembrane region" description="Helical" evidence="1">
    <location>
        <begin position="20"/>
        <end position="40"/>
    </location>
</feature>
<keyword evidence="1" id="KW-0812">Transmembrane</keyword>
<dbReference type="RefSeq" id="WP_021605127.1">
    <property type="nucleotide sequence ID" value="NZ_KE951557.1"/>
</dbReference>
<organism evidence="2 3">
    <name type="scientific">Actinomyces johnsonii F0510</name>
    <dbReference type="NCBI Taxonomy" id="1227262"/>
    <lineage>
        <taxon>Bacteria</taxon>
        <taxon>Bacillati</taxon>
        <taxon>Actinomycetota</taxon>
        <taxon>Actinomycetes</taxon>
        <taxon>Actinomycetales</taxon>
        <taxon>Actinomycetaceae</taxon>
        <taxon>Actinomyces</taxon>
    </lineage>
</organism>
<proteinExistence type="predicted"/>
<protein>
    <submittedName>
        <fullName evidence="2">Uncharacterized protein</fullName>
    </submittedName>
</protein>
<reference evidence="2 3" key="1">
    <citation type="submission" date="2013-06" db="EMBL/GenBank/DDBJ databases">
        <authorList>
            <person name="Weinstock G."/>
            <person name="Sodergren E."/>
            <person name="Lobos E.A."/>
            <person name="Fulton L."/>
            <person name="Fulton R."/>
            <person name="Courtney L."/>
            <person name="Fronick C."/>
            <person name="O'Laughlin M."/>
            <person name="Godfrey J."/>
            <person name="Wilson R.M."/>
            <person name="Miner T."/>
            <person name="Farmer C."/>
            <person name="Delehaunty K."/>
            <person name="Cordes M."/>
            <person name="Minx P."/>
            <person name="Tomlinson C."/>
            <person name="Chen J."/>
            <person name="Wollam A."/>
            <person name="Pepin K.H."/>
            <person name="Bhonagiri V."/>
            <person name="Zhang X."/>
            <person name="Warren W."/>
            <person name="Mitreva M."/>
            <person name="Mardis E.R."/>
            <person name="Wilson R.K."/>
        </authorList>
    </citation>
    <scope>NUCLEOTIDE SEQUENCE [LARGE SCALE GENOMIC DNA]</scope>
    <source>
        <strain evidence="2 3">F0510</strain>
    </source>
</reference>
<dbReference type="Proteomes" id="UP000016498">
    <property type="component" value="Unassembled WGS sequence"/>
</dbReference>
<sequence length="41" mass="4072">MLVSFLGGVPAALDAGDLLTVLLFSVSATVLALSIIVITAV</sequence>
<dbReference type="AlphaFoldDB" id="U1QIA7"/>
<evidence type="ECO:0000256" key="1">
    <source>
        <dbReference type="SAM" id="Phobius"/>
    </source>
</evidence>
<comment type="caution">
    <text evidence="2">The sequence shown here is derived from an EMBL/GenBank/DDBJ whole genome shotgun (WGS) entry which is preliminary data.</text>
</comment>
<dbReference type="PATRIC" id="fig|1227262.3.peg.274"/>
<dbReference type="HOGENOM" id="CLU_3264486_0_0_11"/>
<gene>
    <name evidence="2" type="ORF">HMPREF1549_00358</name>
</gene>
<dbReference type="EMBL" id="AWSD01000041">
    <property type="protein sequence ID" value="ERH21921.1"/>
    <property type="molecule type" value="Genomic_DNA"/>
</dbReference>
<accession>U1QIA7</accession>
<evidence type="ECO:0000313" key="2">
    <source>
        <dbReference type="EMBL" id="ERH21921.1"/>
    </source>
</evidence>